<comment type="similarity">
    <text evidence="1">Belongs to the glycosyl hydrolase 38 family.</text>
</comment>
<dbReference type="InterPro" id="IPR011013">
    <property type="entry name" value="Gal_mutarotase_sf_dom"/>
</dbReference>
<dbReference type="SUPFAM" id="SSF88713">
    <property type="entry name" value="Glycoside hydrolase/deacetylase"/>
    <property type="match status" value="1"/>
</dbReference>
<dbReference type="InterPro" id="IPR054723">
    <property type="entry name" value="Ams1-like_N"/>
</dbReference>
<dbReference type="GO" id="GO:0009313">
    <property type="term" value="P:oligosaccharide catabolic process"/>
    <property type="evidence" value="ECO:0007669"/>
    <property type="project" value="TreeGrafter"/>
</dbReference>
<reference evidence="7 8" key="1">
    <citation type="journal article" date="2017" name="Mol. Biol. Evol.">
        <title>The 4-celled Tetrabaena socialis nuclear genome reveals the essential components for genetic control of cell number at the origin of multicellularity in the volvocine lineage.</title>
        <authorList>
            <person name="Featherston J."/>
            <person name="Arakaki Y."/>
            <person name="Hanschen E.R."/>
            <person name="Ferris P.J."/>
            <person name="Michod R.E."/>
            <person name="Olson B.J.S.C."/>
            <person name="Nozaki H."/>
            <person name="Durand P.M."/>
        </authorList>
    </citation>
    <scope>NUCLEOTIDE SEQUENCE [LARGE SCALE GENOMIC DNA]</scope>
    <source>
        <strain evidence="7 8">NIES-571</strain>
    </source>
</reference>
<evidence type="ECO:0000256" key="4">
    <source>
        <dbReference type="ARBA" id="ARBA00023295"/>
    </source>
</evidence>
<accession>A0A2J8AGF7</accession>
<dbReference type="Pfam" id="PF22907">
    <property type="entry name" value="Ams1-like_1st"/>
    <property type="match status" value="1"/>
</dbReference>
<evidence type="ECO:0000256" key="5">
    <source>
        <dbReference type="SAM" id="MobiDB-lite"/>
    </source>
</evidence>
<dbReference type="EMBL" id="PGGS01000027">
    <property type="protein sequence ID" value="PNH11582.1"/>
    <property type="molecule type" value="Genomic_DNA"/>
</dbReference>
<dbReference type="GO" id="GO:0006013">
    <property type="term" value="P:mannose metabolic process"/>
    <property type="evidence" value="ECO:0007669"/>
    <property type="project" value="InterPro"/>
</dbReference>
<dbReference type="SMART" id="SM00872">
    <property type="entry name" value="Alpha-mann_mid"/>
    <property type="match status" value="1"/>
</dbReference>
<name>A0A2J8AGF7_9CHLO</name>
<evidence type="ECO:0000256" key="2">
    <source>
        <dbReference type="ARBA" id="ARBA00022723"/>
    </source>
</evidence>
<dbReference type="Pfam" id="PF07748">
    <property type="entry name" value="Glyco_hydro_38C"/>
    <property type="match status" value="1"/>
</dbReference>
<proteinExistence type="inferred from homology"/>
<feature type="region of interest" description="Disordered" evidence="5">
    <location>
        <begin position="1"/>
        <end position="125"/>
    </location>
</feature>
<feature type="domain" description="Glycoside hydrolase family 38 central" evidence="6">
    <location>
        <begin position="584"/>
        <end position="665"/>
    </location>
</feature>
<dbReference type="FunFam" id="1.20.1270.50:FF:000004">
    <property type="entry name" value="alpha-mannosidase 2C1 isoform X1"/>
    <property type="match status" value="1"/>
</dbReference>
<keyword evidence="3" id="KW-0378">Hydrolase</keyword>
<dbReference type="SUPFAM" id="SSF74650">
    <property type="entry name" value="Galactose mutarotase-like"/>
    <property type="match status" value="1"/>
</dbReference>
<dbReference type="GO" id="GO:0004559">
    <property type="term" value="F:alpha-mannosidase activity"/>
    <property type="evidence" value="ECO:0007669"/>
    <property type="project" value="InterPro"/>
</dbReference>
<evidence type="ECO:0000256" key="3">
    <source>
        <dbReference type="ARBA" id="ARBA00022801"/>
    </source>
</evidence>
<dbReference type="InterPro" id="IPR011330">
    <property type="entry name" value="Glyco_hydro/deAcase_b/a-brl"/>
</dbReference>
<dbReference type="InterPro" id="IPR028995">
    <property type="entry name" value="Glyco_hydro_57/38_cen_sf"/>
</dbReference>
<dbReference type="InterPro" id="IPR015341">
    <property type="entry name" value="Glyco_hydro_38_cen"/>
</dbReference>
<keyword evidence="8" id="KW-1185">Reference proteome</keyword>
<feature type="compositionally biased region" description="Polar residues" evidence="5">
    <location>
        <begin position="1"/>
        <end position="11"/>
    </location>
</feature>
<evidence type="ECO:0000313" key="8">
    <source>
        <dbReference type="Proteomes" id="UP000236333"/>
    </source>
</evidence>
<feature type="compositionally biased region" description="Pro residues" evidence="5">
    <location>
        <begin position="73"/>
        <end position="88"/>
    </location>
</feature>
<evidence type="ECO:0000259" key="6">
    <source>
        <dbReference type="SMART" id="SM00872"/>
    </source>
</evidence>
<dbReference type="Proteomes" id="UP000236333">
    <property type="component" value="Unassembled WGS sequence"/>
</dbReference>
<evidence type="ECO:0000256" key="1">
    <source>
        <dbReference type="ARBA" id="ARBA00009792"/>
    </source>
</evidence>
<keyword evidence="2" id="KW-0479">Metal-binding</keyword>
<organism evidence="7 8">
    <name type="scientific">Tetrabaena socialis</name>
    <dbReference type="NCBI Taxonomy" id="47790"/>
    <lineage>
        <taxon>Eukaryota</taxon>
        <taxon>Viridiplantae</taxon>
        <taxon>Chlorophyta</taxon>
        <taxon>core chlorophytes</taxon>
        <taxon>Chlorophyceae</taxon>
        <taxon>CS clade</taxon>
        <taxon>Chlamydomonadales</taxon>
        <taxon>Tetrabaenaceae</taxon>
        <taxon>Tetrabaena</taxon>
    </lineage>
</organism>
<sequence length="1021" mass="107743">AATRTGAQQTPLPEPSRLPEGPRCFVRGAFHWPPAAPGTPAQPSSAPRPNPAPFATPLNPPGGGDGRSVMASTPPPAPAIWGPAPPVLPSSTSLSSTSPSAPSAFPPAPSSAFPSGPGPAAPSAWVPQHHRDITLGRLDGYLADGQFADVSLRSELWARRCSHCVRLHVYSHPKDMPYPPYDLAVNMPYRPAKVGDKFGPSWTTHWFRVQARVPEAWDGEGPLMFRWDSGCEAMLYSDGPTPRQGITAQRNEYILADTVVGGQELLFYVELAANGMFGNGPTENNIQPPDENRYFELKTAELAVPNLPVTALFHDLRALTGLARELPPGNVTGETALYVANKIVNTYRPRDPASVEAARALAASVLARRDPADRMQVYAVGHCHIDTAWLWPFSETHRKTARSWSAQLRLAERFPWHIFTASSAQQYEWLLADYLGLFAEIQAAAKRGSFVPVGGIRYFLTQKLSWNNINAFPHSSFKWAGLDGSTILTHFPPANTYNAQADAHDILATATGSKDKDRAPAAYMLYGNGDGGGGPTPDMCESLARLAGCRGLASLALASPGDFFRCLEASSHDLLTWRGELYFELHRGTYTSHAANKSDNRTCELLLREVEVAGALAAAVLPPGAYCYPRSEVEAIWKDVLLYQFHDVLPGSAIGRVYDVTAVRYPQMMSALRRMRDAALAALLAATAAPAARPGPAAVPAAGAAAAATPSHDACIPLFSDLLIAGAKPLPPPAHAAAVQSAVQSAVQPSKPVAGDSPVAWAFNSLAFRRREVVAVPAAALPYRGGGATVRQWCADGSAALVVVEAAPLSLTPITVGDLAAGATAAAASAAAVAAAGAGARAAGAVAPGGVGVATDGLGRLVLETGSGGGGRRGPVADPWVGGGATCVCVPRGGGSGVAVPGGGEGLVYVMANSMIRAVFDDRGRLLSLFDFAWQRELVPEGAAGNVFRLYEDIPLFWDAWDIEIYHLEKGWPAGEGLAPPEVTILESGPLRCRLQLTMQLSATSSLKQLITLTAVSPRLA</sequence>
<evidence type="ECO:0000313" key="7">
    <source>
        <dbReference type="EMBL" id="PNH11582.1"/>
    </source>
</evidence>
<dbReference type="AlphaFoldDB" id="A0A2J8AGF7"/>
<dbReference type="InterPro" id="IPR027291">
    <property type="entry name" value="Glyco_hydro_38_N_sf"/>
</dbReference>
<dbReference type="Gene3D" id="1.20.1270.50">
    <property type="entry name" value="Glycoside hydrolase family 38, central domain"/>
    <property type="match status" value="1"/>
</dbReference>
<dbReference type="GO" id="GO:0046872">
    <property type="term" value="F:metal ion binding"/>
    <property type="evidence" value="ECO:0007669"/>
    <property type="project" value="UniProtKB-KW"/>
</dbReference>
<keyword evidence="4" id="KW-0326">Glycosidase</keyword>
<comment type="caution">
    <text evidence="7">The sequence shown here is derived from an EMBL/GenBank/DDBJ whole genome shotgun (WGS) entry which is preliminary data.</text>
</comment>
<dbReference type="InterPro" id="IPR000602">
    <property type="entry name" value="Glyco_hydro_38_N"/>
</dbReference>
<dbReference type="Gene3D" id="3.20.110.10">
    <property type="entry name" value="Glycoside hydrolase 38, N terminal domain"/>
    <property type="match status" value="1"/>
</dbReference>
<dbReference type="Pfam" id="PF09261">
    <property type="entry name" value="Alpha-mann_mid"/>
    <property type="match status" value="1"/>
</dbReference>
<dbReference type="SUPFAM" id="SSF88688">
    <property type="entry name" value="Families 57/38 glycoside transferase middle domain"/>
    <property type="match status" value="1"/>
</dbReference>
<gene>
    <name evidence="7" type="ORF">TSOC_001633</name>
</gene>
<dbReference type="InterPro" id="IPR011682">
    <property type="entry name" value="Glyco_hydro_38_C"/>
</dbReference>
<dbReference type="PANTHER" id="PTHR46017">
    <property type="entry name" value="ALPHA-MANNOSIDASE 2C1"/>
    <property type="match status" value="1"/>
</dbReference>
<dbReference type="PANTHER" id="PTHR46017:SF1">
    <property type="entry name" value="ALPHA-MANNOSIDASE 2C1"/>
    <property type="match status" value="1"/>
</dbReference>
<dbReference type="Pfam" id="PF01074">
    <property type="entry name" value="Glyco_hydro_38N"/>
    <property type="match status" value="1"/>
</dbReference>
<protein>
    <submittedName>
        <fullName evidence="7">Alpha-mannosidase 2C1</fullName>
    </submittedName>
</protein>
<feature type="compositionally biased region" description="Low complexity" evidence="5">
    <location>
        <begin position="89"/>
        <end position="103"/>
    </location>
</feature>
<dbReference type="GO" id="GO:0030246">
    <property type="term" value="F:carbohydrate binding"/>
    <property type="evidence" value="ECO:0007669"/>
    <property type="project" value="InterPro"/>
</dbReference>
<feature type="non-terminal residue" evidence="7">
    <location>
        <position position="1"/>
    </location>
</feature>
<dbReference type="InterPro" id="IPR037094">
    <property type="entry name" value="Glyco_hydro_38_cen_sf"/>
</dbReference>
<feature type="compositionally biased region" description="Pro residues" evidence="5">
    <location>
        <begin position="46"/>
        <end position="60"/>
    </location>
</feature>
<dbReference type="OrthoDB" id="10261055at2759"/>
<dbReference type="Gene3D" id="2.70.98.30">
    <property type="entry name" value="Golgi alpha-mannosidase II, domain 4"/>
    <property type="match status" value="1"/>
</dbReference>